<reference evidence="2 3" key="1">
    <citation type="journal article" date="2015" name="Antonie Van Leeuwenhoek">
        <title>Oceanobacillus bengalensis sp. nov., a bacterium isolated from seawater of the Bay of Bengal.</title>
        <authorList>
            <person name="Yongchang O."/>
            <person name="Xiang W."/>
            <person name="Wang G."/>
        </authorList>
    </citation>
    <scope>NUCLEOTIDE SEQUENCE [LARGE SCALE GENOMIC DNA]</scope>
    <source>
        <strain evidence="2 3">MCCC 1K00260</strain>
    </source>
</reference>
<evidence type="ECO:0000256" key="1">
    <source>
        <dbReference type="SAM" id="Phobius"/>
    </source>
</evidence>
<comment type="caution">
    <text evidence="2">The sequence shown here is derived from an EMBL/GenBank/DDBJ whole genome shotgun (WGS) entry which is preliminary data.</text>
</comment>
<sequence length="61" mass="7338">MKLLLGQLFFIGVIWIAMAVFYNDMTTSLSRYTFYLVTSWLLFIIVITIKTWLKERKEKKN</sequence>
<accession>A0A494YW23</accession>
<keyword evidence="1" id="KW-0812">Transmembrane</keyword>
<protein>
    <submittedName>
        <fullName evidence="2">Uncharacterized protein</fullName>
    </submittedName>
</protein>
<keyword evidence="1" id="KW-0472">Membrane</keyword>
<name>A0A494YW23_9BACI</name>
<keyword evidence="3" id="KW-1185">Reference proteome</keyword>
<dbReference type="Proteomes" id="UP000281813">
    <property type="component" value="Unassembled WGS sequence"/>
</dbReference>
<gene>
    <name evidence="2" type="ORF">D8M05_13370</name>
</gene>
<dbReference type="OrthoDB" id="2707035at2"/>
<keyword evidence="1" id="KW-1133">Transmembrane helix</keyword>
<dbReference type="RefSeq" id="WP_121132628.1">
    <property type="nucleotide sequence ID" value="NZ_JBHUFK010000025.1"/>
</dbReference>
<proteinExistence type="predicted"/>
<organism evidence="2 3">
    <name type="scientific">Oceanobacillus bengalensis</name>
    <dbReference type="NCBI Taxonomy" id="1435466"/>
    <lineage>
        <taxon>Bacteria</taxon>
        <taxon>Bacillati</taxon>
        <taxon>Bacillota</taxon>
        <taxon>Bacilli</taxon>
        <taxon>Bacillales</taxon>
        <taxon>Bacillaceae</taxon>
        <taxon>Oceanobacillus</taxon>
    </lineage>
</organism>
<dbReference type="AlphaFoldDB" id="A0A494YW23"/>
<feature type="transmembrane region" description="Helical" evidence="1">
    <location>
        <begin position="35"/>
        <end position="53"/>
    </location>
</feature>
<dbReference type="EMBL" id="RBZO01000021">
    <property type="protein sequence ID" value="RKQ14410.1"/>
    <property type="molecule type" value="Genomic_DNA"/>
</dbReference>
<evidence type="ECO:0000313" key="2">
    <source>
        <dbReference type="EMBL" id="RKQ14410.1"/>
    </source>
</evidence>
<evidence type="ECO:0000313" key="3">
    <source>
        <dbReference type="Proteomes" id="UP000281813"/>
    </source>
</evidence>